<reference evidence="5 6" key="1">
    <citation type="submission" date="2024-01" db="EMBL/GenBank/DDBJ databases">
        <title>Comparative genomics of Cryptococcus and Kwoniella reveals pathogenesis evolution and contrasting modes of karyotype evolution via chromosome fusion or intercentromeric recombination.</title>
        <authorList>
            <person name="Coelho M.A."/>
            <person name="David-Palma M."/>
            <person name="Shea T."/>
            <person name="Bowers K."/>
            <person name="McGinley-Smith S."/>
            <person name="Mohammad A.W."/>
            <person name="Gnirke A."/>
            <person name="Yurkov A.M."/>
            <person name="Nowrousian M."/>
            <person name="Sun S."/>
            <person name="Cuomo C.A."/>
            <person name="Heitman J."/>
        </authorList>
    </citation>
    <scope>NUCLEOTIDE SEQUENCE [LARGE SCALE GENOMIC DNA]</scope>
    <source>
        <strain evidence="5 6">CBS 6074</strain>
    </source>
</reference>
<dbReference type="Gene3D" id="1.25.40.10">
    <property type="entry name" value="Tetratricopeptide repeat domain"/>
    <property type="match status" value="2"/>
</dbReference>
<dbReference type="AlphaFoldDB" id="A0AAX4JLR5"/>
<dbReference type="InterPro" id="IPR051722">
    <property type="entry name" value="Endocytosis_PI4K-reg_protein"/>
</dbReference>
<feature type="region of interest" description="Disordered" evidence="4">
    <location>
        <begin position="549"/>
        <end position="568"/>
    </location>
</feature>
<gene>
    <name evidence="5" type="ORF">L201_000781</name>
</gene>
<accession>A0AAX4JLR5</accession>
<evidence type="ECO:0008006" key="7">
    <source>
        <dbReference type="Google" id="ProtNLM"/>
    </source>
</evidence>
<evidence type="ECO:0000313" key="5">
    <source>
        <dbReference type="EMBL" id="WWC85911.1"/>
    </source>
</evidence>
<comment type="similarity">
    <text evidence="2">Belongs to the YPP1 family.</text>
</comment>
<feature type="region of interest" description="Disordered" evidence="4">
    <location>
        <begin position="85"/>
        <end position="164"/>
    </location>
</feature>
<dbReference type="SUPFAM" id="SSF48452">
    <property type="entry name" value="TPR-like"/>
    <property type="match status" value="2"/>
</dbReference>
<evidence type="ECO:0000256" key="3">
    <source>
        <dbReference type="PROSITE-ProRule" id="PRU00339"/>
    </source>
</evidence>
<keyword evidence="3" id="KW-0802">TPR repeat</keyword>
<organism evidence="5 6">
    <name type="scientific">Kwoniella dendrophila CBS 6074</name>
    <dbReference type="NCBI Taxonomy" id="1295534"/>
    <lineage>
        <taxon>Eukaryota</taxon>
        <taxon>Fungi</taxon>
        <taxon>Dikarya</taxon>
        <taxon>Basidiomycota</taxon>
        <taxon>Agaricomycotina</taxon>
        <taxon>Tremellomycetes</taxon>
        <taxon>Tremellales</taxon>
        <taxon>Cryptococcaceae</taxon>
        <taxon>Kwoniella</taxon>
    </lineage>
</organism>
<feature type="compositionally biased region" description="Low complexity" evidence="4">
    <location>
        <begin position="1014"/>
        <end position="1027"/>
    </location>
</feature>
<keyword evidence="6" id="KW-1185">Reference proteome</keyword>
<feature type="compositionally biased region" description="Low complexity" evidence="4">
    <location>
        <begin position="782"/>
        <end position="803"/>
    </location>
</feature>
<evidence type="ECO:0000256" key="1">
    <source>
        <dbReference type="ARBA" id="ARBA00002550"/>
    </source>
</evidence>
<feature type="repeat" description="TPR" evidence="3">
    <location>
        <begin position="1234"/>
        <end position="1267"/>
    </location>
</feature>
<evidence type="ECO:0000256" key="4">
    <source>
        <dbReference type="SAM" id="MobiDB-lite"/>
    </source>
</evidence>
<comment type="function">
    <text evidence="1">Involved in endocytosis.</text>
</comment>
<feature type="compositionally biased region" description="Polar residues" evidence="4">
    <location>
        <begin position="759"/>
        <end position="768"/>
    </location>
</feature>
<dbReference type="PANTHER" id="PTHR23083">
    <property type="entry name" value="TETRATRICOPEPTIDE REPEAT PROTEIN, TPR"/>
    <property type="match status" value="1"/>
</dbReference>
<dbReference type="InterPro" id="IPR011990">
    <property type="entry name" value="TPR-like_helical_dom_sf"/>
</dbReference>
<evidence type="ECO:0000313" key="6">
    <source>
        <dbReference type="Proteomes" id="UP001355207"/>
    </source>
</evidence>
<feature type="compositionally biased region" description="Basic residues" evidence="4">
    <location>
        <begin position="133"/>
        <end position="142"/>
    </location>
</feature>
<dbReference type="EMBL" id="CP144098">
    <property type="protein sequence ID" value="WWC85911.1"/>
    <property type="molecule type" value="Genomic_DNA"/>
</dbReference>
<feature type="region of interest" description="Disordered" evidence="4">
    <location>
        <begin position="748"/>
        <end position="803"/>
    </location>
</feature>
<name>A0AAX4JLR5_9TREE</name>
<feature type="compositionally biased region" description="Low complexity" evidence="4">
    <location>
        <begin position="106"/>
        <end position="128"/>
    </location>
</feature>
<dbReference type="Proteomes" id="UP001355207">
    <property type="component" value="Chromosome 1"/>
</dbReference>
<feature type="compositionally biased region" description="Acidic residues" evidence="4">
    <location>
        <begin position="748"/>
        <end position="758"/>
    </location>
</feature>
<protein>
    <recommendedName>
        <fullName evidence="7">TPR-like protein</fullName>
    </recommendedName>
</protein>
<dbReference type="SMART" id="SM00028">
    <property type="entry name" value="TPR"/>
    <property type="match status" value="4"/>
</dbReference>
<dbReference type="RefSeq" id="XP_066072674.1">
    <property type="nucleotide sequence ID" value="XM_066216577.1"/>
</dbReference>
<evidence type="ECO:0000256" key="2">
    <source>
        <dbReference type="ARBA" id="ARBA00038251"/>
    </source>
</evidence>
<feature type="compositionally biased region" description="Polar residues" evidence="4">
    <location>
        <begin position="1028"/>
        <end position="1040"/>
    </location>
</feature>
<dbReference type="PANTHER" id="PTHR23083:SF464">
    <property type="entry name" value="TETRATRICOPEPTIDE REPEAT DOMAIN 7, ISOFORM A"/>
    <property type="match status" value="1"/>
</dbReference>
<feature type="compositionally biased region" description="Low complexity" evidence="4">
    <location>
        <begin position="151"/>
        <end position="163"/>
    </location>
</feature>
<feature type="region of interest" description="Disordered" evidence="4">
    <location>
        <begin position="956"/>
        <end position="1086"/>
    </location>
</feature>
<sequence length="1279" mass="140877">MSASTSAAAASPKGAHYNTSLTAALLRGAWAESNPGQAPNKTELSWGELVRKWGKHTGGNTALIHHLRDISLLYLSSTSHSTTSSSGYITVSASSQPQSSLTEPPGSSNSSNDSANTTGTGQSGSHSSFVHIPHPHLRHRKKASLDIPDNSSSTIAGSGSSTIRGDTASISKASYLSAGDLDGDESDDSREWSEGNLWWNGVGSESIDEVREGIKGLENLISSNKLSTTELTSAKLTLAYHFHALGSHEDALRIYQVIDWNAENRLGVVQGDAAVLERIRGRCLQGLSYELAQNPDYSQAIQSYLLTIPLIQSLSQHNLPLPAYLTSPSSAPKSPFDPQREIYRWISTALTRSSVLSARKSQQNQQDSHLTLRILRTYHAFNSSWPATFRPIQRQRMLLLYLRALKFTYPSSRQPPPEPRLLYSAPSNLSARALWSKEVIEAIHNGRALLQTTTSFPRAGSINRPVTDFTEICVALYSKSAELGREVISVLWWAMTLTFQSQTILRHLTHLLSDIGDSNDARRAFELYVQLVLKAKQTQQPEISLQLKRRPTNEDAASPAEIRRQTDNADLDDLEKKAQFAESEIDSDKQFIETLLGGTRLLSRDLGETEEAWRYAALAGDVLSSSGGVGIGNDLRAGIEEAKGIIRMGMAVYTADAVDRPTYQAQAINHLTAAIDLFPSSSGYYHLAHCQAEARSIDAATQSIRSSLELDSTNVQAWHLLALLLTARRDWEGALKACEAGISVWEQDEEEAAQDEDFSLSSNDSSNEVESKDFAIRPPTPTTTNTNANTSTLDNQHQHQQQQPLILKDGSFPHLSISPPRTTTLSRSVKLEHVIRLRMTLNVIIEKTQGPEIAMYKQQELFAFFSARSGKNRKKLGYHSGFGKSSGLKSVTSSGSLSALNTGTETTINDNQTINDLGGSFVNLGFNDAATVSVQPPTPMDEKPIINPISLASPITEKPPITVQSPSPSPTPSTLPSGGGGAEDEKPRRSLSIKSQKITKHLHVPGHQSSQTTSAPVSRPSSIRRPSNTQPALIPQQQQVHGRERSQSATQSLAPTAIHSHFRNSRSPKNSAPPPPPPITQQGDDHGRTLAESRILSNLWLMSAATFRRWNKIEQCLVAIEEAEVLDPENSDVWVQLGMYYNYLNDQQQQQQQQHQNENDNDQTTGVRNLSLLEESESSYIKSLLLKPENSNAIIGLSKIYLTQSELNKKQKTKMDLAENLLNSLTSEKGWDSIQAWFLLGKISSKQNRLQRSRECFEFALNLEINNPIRDWNQVSRWL</sequence>
<feature type="compositionally biased region" description="Polar residues" evidence="4">
    <location>
        <begin position="87"/>
        <end position="102"/>
    </location>
</feature>
<dbReference type="GeneID" id="91091453"/>
<dbReference type="PROSITE" id="PS50005">
    <property type="entry name" value="TPR"/>
    <property type="match status" value="1"/>
</dbReference>
<proteinExistence type="inferred from homology"/>
<dbReference type="InterPro" id="IPR019734">
    <property type="entry name" value="TPR_rpt"/>
</dbReference>